<feature type="non-terminal residue" evidence="1">
    <location>
        <position position="1"/>
    </location>
</feature>
<proteinExistence type="predicted"/>
<dbReference type="EMBL" id="HACG01052185">
    <property type="protein sequence ID" value="CEK99056.1"/>
    <property type="molecule type" value="Transcribed_RNA"/>
</dbReference>
<accession>A0A0B7C343</accession>
<sequence length="53" mass="6318">LNIKWQDKISGNVLHERADLPIIHTTLMQFENHWANQVHISYLKDFSMARSRN</sequence>
<name>A0A0B7C343_9EUPU</name>
<reference evidence="1" key="1">
    <citation type="submission" date="2014-12" db="EMBL/GenBank/DDBJ databases">
        <title>Insight into the proteome of Arion vulgaris.</title>
        <authorList>
            <person name="Aradska J."/>
            <person name="Bulat T."/>
            <person name="Smidak R."/>
            <person name="Sarate P."/>
            <person name="Gangsoo J."/>
            <person name="Sialana F."/>
            <person name="Bilban M."/>
            <person name="Lubec G."/>
        </authorList>
    </citation>
    <scope>NUCLEOTIDE SEQUENCE</scope>
    <source>
        <tissue evidence="1">Skin</tissue>
    </source>
</reference>
<organism evidence="1">
    <name type="scientific">Arion vulgaris</name>
    <dbReference type="NCBI Taxonomy" id="1028688"/>
    <lineage>
        <taxon>Eukaryota</taxon>
        <taxon>Metazoa</taxon>
        <taxon>Spiralia</taxon>
        <taxon>Lophotrochozoa</taxon>
        <taxon>Mollusca</taxon>
        <taxon>Gastropoda</taxon>
        <taxon>Heterobranchia</taxon>
        <taxon>Euthyneura</taxon>
        <taxon>Panpulmonata</taxon>
        <taxon>Eupulmonata</taxon>
        <taxon>Stylommatophora</taxon>
        <taxon>Helicina</taxon>
        <taxon>Arionoidea</taxon>
        <taxon>Arionidae</taxon>
        <taxon>Arion</taxon>
    </lineage>
</organism>
<evidence type="ECO:0000313" key="1">
    <source>
        <dbReference type="EMBL" id="CEK99056.1"/>
    </source>
</evidence>
<protein>
    <submittedName>
        <fullName evidence="1">Uncharacterized protein</fullName>
    </submittedName>
</protein>
<gene>
    <name evidence="1" type="primary">ORF220287</name>
</gene>
<dbReference type="AlphaFoldDB" id="A0A0B7C343"/>